<dbReference type="InterPro" id="IPR039542">
    <property type="entry name" value="Erv_N"/>
</dbReference>
<evidence type="ECO:0000259" key="8">
    <source>
        <dbReference type="Pfam" id="PF13850"/>
    </source>
</evidence>
<dbReference type="eggNOG" id="KOG2667">
    <property type="taxonomic scope" value="Eukaryota"/>
</dbReference>
<evidence type="ECO:0000256" key="5">
    <source>
        <dbReference type="ARBA" id="ARBA00023136"/>
    </source>
</evidence>
<dbReference type="PANTHER" id="PTHR10984">
    <property type="entry name" value="ENDOPLASMIC RETICULUM-GOLGI INTERMEDIATE COMPARTMENT PROTEIN"/>
    <property type="match status" value="1"/>
</dbReference>
<evidence type="ECO:0000256" key="4">
    <source>
        <dbReference type="ARBA" id="ARBA00022989"/>
    </source>
</evidence>
<keyword evidence="3 6" id="KW-0812">Transmembrane</keyword>
<dbReference type="GO" id="GO:0005783">
    <property type="term" value="C:endoplasmic reticulum"/>
    <property type="evidence" value="ECO:0007669"/>
    <property type="project" value="TreeGrafter"/>
</dbReference>
<reference evidence="9 10" key="1">
    <citation type="journal article" date="2015" name="Sci. Rep.">
        <title>The genome of Leishmania panamensis: insights into genomics of the L. (Viannia) subgenus.</title>
        <authorList>
            <person name="Llanes A."/>
            <person name="Restrepo C.M."/>
            <person name="Vecchio G.D."/>
            <person name="Anguizola F.J."/>
            <person name="Lleonart R."/>
        </authorList>
    </citation>
    <scope>NUCLEOTIDE SEQUENCE [LARGE SCALE GENOMIC DNA]</scope>
    <source>
        <strain evidence="9 10">MHOM/PA/94/PSC-1</strain>
    </source>
</reference>
<dbReference type="GeneID" id="22578145"/>
<dbReference type="GO" id="GO:0016020">
    <property type="term" value="C:membrane"/>
    <property type="evidence" value="ECO:0007669"/>
    <property type="project" value="UniProtKB-SubCell"/>
</dbReference>
<dbReference type="AlphaFoldDB" id="A0A088S164"/>
<sequence length="309" mass="34358">MHAARSWQKTDFFRHIPKDLTESTTSGAIISIACVTVMVLLFVGEVISYVSPRIQSDMIILPDLDETSTIKVSMDITFPKMPCAILTLDILDVLHNHMFNSMDHITRTRLDPAGKPISDGISSDLFVSAAEGCRLEGYIKVGKVPGNFHISSHGRQHLLMMHFPNGTNAEHSIHHLSFGTLDVKKLDKKAQLHPLDGKEHRSEVPKIYQYFLDIVPTIYESSFSTAHTYQFTGTSSSSPVPSRQMAAVVFQYQMSPITVRYSSARVSLTHFLTYVCAIIGGVYTVAGLLSRFVHSSAAQFQRRILGKAD</sequence>
<feature type="transmembrane region" description="Helical" evidence="6">
    <location>
        <begin position="271"/>
        <end position="293"/>
    </location>
</feature>
<evidence type="ECO:0000313" key="10">
    <source>
        <dbReference type="Proteomes" id="UP000063063"/>
    </source>
</evidence>
<dbReference type="Pfam" id="PF07970">
    <property type="entry name" value="COPIIcoated_ERV"/>
    <property type="match status" value="1"/>
</dbReference>
<dbReference type="VEuPathDB" id="TriTrypDB:LPMP_324040"/>
<feature type="transmembrane region" description="Helical" evidence="6">
    <location>
        <begin position="28"/>
        <end position="50"/>
    </location>
</feature>
<keyword evidence="4 6" id="KW-1133">Transmembrane helix</keyword>
<evidence type="ECO:0000256" key="1">
    <source>
        <dbReference type="ARBA" id="ARBA00004141"/>
    </source>
</evidence>
<keyword evidence="5 6" id="KW-0472">Membrane</keyword>
<dbReference type="OrthoDB" id="270930at2759"/>
<dbReference type="InterPro" id="IPR045888">
    <property type="entry name" value="Erv"/>
</dbReference>
<dbReference type="EMBL" id="CP009401">
    <property type="protein sequence ID" value="AIO01285.1"/>
    <property type="molecule type" value="Genomic_DNA"/>
</dbReference>
<dbReference type="KEGG" id="lpan:LPMP_324040"/>
<accession>A0A088S164</accession>
<dbReference type="Pfam" id="PF13850">
    <property type="entry name" value="ERGIC_N"/>
    <property type="match status" value="1"/>
</dbReference>
<name>A0A088S164_LEIPA</name>
<comment type="subcellular location">
    <subcellularLocation>
        <location evidence="1">Membrane</location>
        <topology evidence="1">Multi-pass membrane protein</topology>
    </subcellularLocation>
</comment>
<keyword evidence="10" id="KW-1185">Reference proteome</keyword>
<dbReference type="Proteomes" id="UP000063063">
    <property type="component" value="Chromosome 32"/>
</dbReference>
<evidence type="ECO:0000256" key="3">
    <source>
        <dbReference type="ARBA" id="ARBA00022692"/>
    </source>
</evidence>
<dbReference type="GO" id="GO:0030134">
    <property type="term" value="C:COPII-coated ER to Golgi transport vesicle"/>
    <property type="evidence" value="ECO:0007669"/>
    <property type="project" value="TreeGrafter"/>
</dbReference>
<evidence type="ECO:0000256" key="6">
    <source>
        <dbReference type="SAM" id="Phobius"/>
    </source>
</evidence>
<dbReference type="PANTHER" id="PTHR10984:SF25">
    <property type="entry name" value="ENDOPLASMIC RETICULUM-GOLGI INTERMEDIATE COMPARTMENT PROTEIN 3"/>
    <property type="match status" value="1"/>
</dbReference>
<dbReference type="RefSeq" id="XP_010702085.1">
    <property type="nucleotide sequence ID" value="XM_010703783.1"/>
</dbReference>
<evidence type="ECO:0000256" key="2">
    <source>
        <dbReference type="ARBA" id="ARBA00005648"/>
    </source>
</evidence>
<feature type="domain" description="Endoplasmic reticulum vesicle transporter N-terminal" evidence="8">
    <location>
        <begin position="9"/>
        <end position="98"/>
    </location>
</feature>
<dbReference type="InterPro" id="IPR012936">
    <property type="entry name" value="Erv_C"/>
</dbReference>
<evidence type="ECO:0000313" key="9">
    <source>
        <dbReference type="EMBL" id="AIO01285.1"/>
    </source>
</evidence>
<evidence type="ECO:0000259" key="7">
    <source>
        <dbReference type="Pfam" id="PF07970"/>
    </source>
</evidence>
<organism evidence="9 10">
    <name type="scientific">Leishmania panamensis</name>
    <dbReference type="NCBI Taxonomy" id="5679"/>
    <lineage>
        <taxon>Eukaryota</taxon>
        <taxon>Discoba</taxon>
        <taxon>Euglenozoa</taxon>
        <taxon>Kinetoplastea</taxon>
        <taxon>Metakinetoplastina</taxon>
        <taxon>Trypanosomatida</taxon>
        <taxon>Trypanosomatidae</taxon>
        <taxon>Leishmaniinae</taxon>
        <taxon>Leishmania</taxon>
        <taxon>Leishmania guyanensis species complex</taxon>
    </lineage>
</organism>
<feature type="domain" description="Endoplasmic reticulum vesicle transporter C-terminal" evidence="7">
    <location>
        <begin position="124"/>
        <end position="289"/>
    </location>
</feature>
<protein>
    <submittedName>
        <fullName evidence="9">Endoplasmic reticulum vesicle transporter, putative</fullName>
    </submittedName>
</protein>
<gene>
    <name evidence="9" type="ORF">LPMP_324040</name>
</gene>
<dbReference type="VEuPathDB" id="TriTrypDB:LPAL13_320047700"/>
<dbReference type="PROSITE" id="PS51257">
    <property type="entry name" value="PROKAR_LIPOPROTEIN"/>
    <property type="match status" value="1"/>
</dbReference>
<comment type="similarity">
    <text evidence="2">Belongs to the ERGIC family.</text>
</comment>
<proteinExistence type="inferred from homology"/>